<dbReference type="Pfam" id="PF00072">
    <property type="entry name" value="Response_reg"/>
    <property type="match status" value="1"/>
</dbReference>
<dbReference type="InterPro" id="IPR001789">
    <property type="entry name" value="Sig_transdc_resp-reg_receiver"/>
</dbReference>
<dbReference type="PROSITE" id="PS50110">
    <property type="entry name" value="RESPONSE_REGULATORY"/>
    <property type="match status" value="1"/>
</dbReference>
<dbReference type="PANTHER" id="PTHR43214">
    <property type="entry name" value="TWO-COMPONENT RESPONSE REGULATOR"/>
    <property type="match status" value="1"/>
</dbReference>
<dbReference type="SUPFAM" id="SSF52172">
    <property type="entry name" value="CheY-like"/>
    <property type="match status" value="1"/>
</dbReference>
<evidence type="ECO:0000256" key="1">
    <source>
        <dbReference type="ARBA" id="ARBA00023125"/>
    </source>
</evidence>
<dbReference type="InterPro" id="IPR039420">
    <property type="entry name" value="WalR-like"/>
</dbReference>
<keyword evidence="5" id="KW-1185">Reference proteome</keyword>
<feature type="domain" description="Response regulatory" evidence="3">
    <location>
        <begin position="4"/>
        <end position="88"/>
    </location>
</feature>
<feature type="modified residue" description="4-aspartylphosphate" evidence="2">
    <location>
        <position position="55"/>
    </location>
</feature>
<sequence>MPLKVLLAEDMRILREALAELLSQEDDLEVVASVPAGDEIVPAALAWRPDVAVIDIDLPSLDGISAAALLRERLPSCRSLILTAHHRG</sequence>
<evidence type="ECO:0000313" key="5">
    <source>
        <dbReference type="Proteomes" id="UP001501666"/>
    </source>
</evidence>
<evidence type="ECO:0000313" key="4">
    <source>
        <dbReference type="EMBL" id="GAA2668700.1"/>
    </source>
</evidence>
<accession>A0ABN3S5T8</accession>
<dbReference type="RefSeq" id="WP_346149491.1">
    <property type="nucleotide sequence ID" value="NZ_BAAATE010000012.1"/>
</dbReference>
<keyword evidence="1" id="KW-0238">DNA-binding</keyword>
<gene>
    <name evidence="4" type="ORF">GCM10010412_046820</name>
</gene>
<evidence type="ECO:0000259" key="3">
    <source>
        <dbReference type="PROSITE" id="PS50110"/>
    </source>
</evidence>
<dbReference type="Proteomes" id="UP001501666">
    <property type="component" value="Unassembled WGS sequence"/>
</dbReference>
<evidence type="ECO:0000256" key="2">
    <source>
        <dbReference type="PROSITE-ProRule" id="PRU00169"/>
    </source>
</evidence>
<name>A0ABN3S5T8_9ACTN</name>
<proteinExistence type="predicted"/>
<dbReference type="InterPro" id="IPR011006">
    <property type="entry name" value="CheY-like_superfamily"/>
</dbReference>
<protein>
    <recommendedName>
        <fullName evidence="3">Response regulatory domain-containing protein</fullName>
    </recommendedName>
</protein>
<reference evidence="4 5" key="1">
    <citation type="journal article" date="2019" name="Int. J. Syst. Evol. Microbiol.">
        <title>The Global Catalogue of Microorganisms (GCM) 10K type strain sequencing project: providing services to taxonomists for standard genome sequencing and annotation.</title>
        <authorList>
            <consortium name="The Broad Institute Genomics Platform"/>
            <consortium name="The Broad Institute Genome Sequencing Center for Infectious Disease"/>
            <person name="Wu L."/>
            <person name="Ma J."/>
        </authorList>
    </citation>
    <scope>NUCLEOTIDE SEQUENCE [LARGE SCALE GENOMIC DNA]</scope>
    <source>
        <strain evidence="4 5">JCM 6835</strain>
    </source>
</reference>
<dbReference type="EMBL" id="BAAATE010000012">
    <property type="protein sequence ID" value="GAA2668700.1"/>
    <property type="molecule type" value="Genomic_DNA"/>
</dbReference>
<dbReference type="PANTHER" id="PTHR43214:SF42">
    <property type="entry name" value="TRANSCRIPTIONAL REGULATORY PROTEIN DESR"/>
    <property type="match status" value="1"/>
</dbReference>
<comment type="caution">
    <text evidence="4">The sequence shown here is derived from an EMBL/GenBank/DDBJ whole genome shotgun (WGS) entry which is preliminary data.</text>
</comment>
<organism evidence="4 5">
    <name type="scientific">Nonomuraea recticatena</name>
    <dbReference type="NCBI Taxonomy" id="46178"/>
    <lineage>
        <taxon>Bacteria</taxon>
        <taxon>Bacillati</taxon>
        <taxon>Actinomycetota</taxon>
        <taxon>Actinomycetes</taxon>
        <taxon>Streptosporangiales</taxon>
        <taxon>Streptosporangiaceae</taxon>
        <taxon>Nonomuraea</taxon>
    </lineage>
</organism>
<dbReference type="Gene3D" id="3.40.50.2300">
    <property type="match status" value="1"/>
</dbReference>
<keyword evidence="2" id="KW-0597">Phosphoprotein</keyword>